<dbReference type="STRING" id="161355.PS9374_02445"/>
<evidence type="ECO:0000313" key="2">
    <source>
        <dbReference type="EMBL" id="GAT66793.1"/>
    </source>
</evidence>
<feature type="region of interest" description="Disordered" evidence="1">
    <location>
        <begin position="1"/>
        <end position="41"/>
    </location>
</feature>
<keyword evidence="3" id="KW-1185">Reference proteome</keyword>
<dbReference type="AlphaFoldDB" id="A0A161MAN2"/>
<proteinExistence type="predicted"/>
<organism evidence="2 3">
    <name type="scientific">Planomonospora sphaerica</name>
    <dbReference type="NCBI Taxonomy" id="161355"/>
    <lineage>
        <taxon>Bacteria</taxon>
        <taxon>Bacillati</taxon>
        <taxon>Actinomycetota</taxon>
        <taxon>Actinomycetes</taxon>
        <taxon>Streptosporangiales</taxon>
        <taxon>Streptosporangiaceae</taxon>
        <taxon>Planomonospora</taxon>
    </lineage>
</organism>
<sequence length="41" mass="3994">MSSGLGADPVGTTPGTGRASSSSPETPSAPVPFPAHKAVMR</sequence>
<reference evidence="2 3" key="1">
    <citation type="journal article" date="2016" name="Genome Announc.">
        <title>Draft Genome Sequence of Planomonospora sphaerica JCM9374, a Rare Actinomycete.</title>
        <authorList>
            <person name="Dohra H."/>
            <person name="Suzuki T."/>
            <person name="Inoue Y."/>
            <person name="Kodani S."/>
        </authorList>
    </citation>
    <scope>NUCLEOTIDE SEQUENCE [LARGE SCALE GENOMIC DNA]</scope>
    <source>
        <strain evidence="2 3">JCM 9374</strain>
    </source>
</reference>
<name>A0A161MAN2_9ACTN</name>
<evidence type="ECO:0000313" key="3">
    <source>
        <dbReference type="Proteomes" id="UP000077701"/>
    </source>
</evidence>
<gene>
    <name evidence="2" type="ORF">PS9374_02445</name>
</gene>
<protein>
    <submittedName>
        <fullName evidence="2">Uncharacterized protein</fullName>
    </submittedName>
</protein>
<reference evidence="3" key="2">
    <citation type="submission" date="2016-04" db="EMBL/GenBank/DDBJ databases">
        <title>Planomonospora sphaerica JCM9374 whole genome shotgun sequence.</title>
        <authorList>
            <person name="Suzuki T."/>
            <person name="Dohra H."/>
            <person name="Kodani S."/>
        </authorList>
    </citation>
    <scope>NUCLEOTIDE SEQUENCE [LARGE SCALE GENOMIC DNA]</scope>
    <source>
        <strain evidence="3">JCM 9374</strain>
    </source>
</reference>
<evidence type="ECO:0000256" key="1">
    <source>
        <dbReference type="SAM" id="MobiDB-lite"/>
    </source>
</evidence>
<dbReference type="EMBL" id="BDCX01000005">
    <property type="protein sequence ID" value="GAT66793.1"/>
    <property type="molecule type" value="Genomic_DNA"/>
</dbReference>
<comment type="caution">
    <text evidence="2">The sequence shown here is derived from an EMBL/GenBank/DDBJ whole genome shotgun (WGS) entry which is preliminary data.</text>
</comment>
<dbReference type="Proteomes" id="UP000077701">
    <property type="component" value="Unassembled WGS sequence"/>
</dbReference>
<accession>A0A161MAN2</accession>